<dbReference type="Proteomes" id="UP000238390">
    <property type="component" value="Chromosome"/>
</dbReference>
<name>A0A2R3J3B8_9PSED</name>
<gene>
    <name evidence="1" type="ORF">CSB93_4311</name>
</gene>
<evidence type="ECO:0000313" key="2">
    <source>
        <dbReference type="Proteomes" id="UP000238390"/>
    </source>
</evidence>
<proteinExistence type="predicted"/>
<dbReference type="EMBL" id="CP027169">
    <property type="protein sequence ID" value="AVK08606.1"/>
    <property type="molecule type" value="Genomic_DNA"/>
</dbReference>
<reference evidence="1 2" key="1">
    <citation type="submission" date="2018-02" db="EMBL/GenBank/DDBJ databases">
        <title>FDA/CDC Antimicrobial Resistant Isolate Bank Genome Sequencing.</title>
        <authorList>
            <person name="Benahmed F.H."/>
            <person name="Lutgring J.D."/>
            <person name="Yoo B."/>
            <person name="Machado M."/>
            <person name="Brown A."/>
            <person name="McAllister G."/>
            <person name="Perry A."/>
            <person name="Halpin A.L."/>
            <person name="Vavikolanu K."/>
            <person name="Ott S."/>
            <person name="Zhao X."/>
            <person name="Tallon L.J."/>
            <person name="Sadzewicz L."/>
            <person name="Aluvathingal J."/>
            <person name="Nadendla S."/>
            <person name="Voskania-kordi A."/>
            <person name="Simonyan V."/>
            <person name="Patel J."/>
            <person name="Shawar R.M."/>
        </authorList>
    </citation>
    <scope>NUCLEOTIDE SEQUENCE [LARGE SCALE GENOMIC DNA]</scope>
    <source>
        <strain evidence="1 2">AR_0356</strain>
    </source>
</reference>
<sequence>MLRTWVGRSGRPTIRPCIDNRLIKAAHMAISHGYRLALPARVSQG</sequence>
<keyword evidence="2" id="KW-1185">Reference proteome</keyword>
<dbReference type="AlphaFoldDB" id="A0A2R3J3B8"/>
<evidence type="ECO:0000313" key="1">
    <source>
        <dbReference type="EMBL" id="AVK08606.1"/>
    </source>
</evidence>
<organism evidence="1 2">
    <name type="scientific">Pseudomonas paraeruginosa</name>
    <dbReference type="NCBI Taxonomy" id="2994495"/>
    <lineage>
        <taxon>Bacteria</taxon>
        <taxon>Pseudomonadati</taxon>
        <taxon>Pseudomonadota</taxon>
        <taxon>Gammaproteobacteria</taxon>
        <taxon>Pseudomonadales</taxon>
        <taxon>Pseudomonadaceae</taxon>
        <taxon>Pseudomonas</taxon>
    </lineage>
</organism>
<accession>A0A2R3J3B8</accession>
<protein>
    <submittedName>
        <fullName evidence="1">Uncharacterized protein</fullName>
    </submittedName>
</protein>